<accession>A0A9D4U6C7</accession>
<dbReference type="Proteomes" id="UP000886520">
    <property type="component" value="Chromosome 23"/>
</dbReference>
<protein>
    <submittedName>
        <fullName evidence="1">Uncharacterized protein</fullName>
    </submittedName>
</protein>
<organism evidence="1 2">
    <name type="scientific">Adiantum capillus-veneris</name>
    <name type="common">Maidenhair fern</name>
    <dbReference type="NCBI Taxonomy" id="13818"/>
    <lineage>
        <taxon>Eukaryota</taxon>
        <taxon>Viridiplantae</taxon>
        <taxon>Streptophyta</taxon>
        <taxon>Embryophyta</taxon>
        <taxon>Tracheophyta</taxon>
        <taxon>Polypodiopsida</taxon>
        <taxon>Polypodiidae</taxon>
        <taxon>Polypodiales</taxon>
        <taxon>Pteridineae</taxon>
        <taxon>Pteridaceae</taxon>
        <taxon>Vittarioideae</taxon>
        <taxon>Adiantum</taxon>
    </lineage>
</organism>
<reference evidence="1" key="1">
    <citation type="submission" date="2021-01" db="EMBL/GenBank/DDBJ databases">
        <title>Adiantum capillus-veneris genome.</title>
        <authorList>
            <person name="Fang Y."/>
            <person name="Liao Q."/>
        </authorList>
    </citation>
    <scope>NUCLEOTIDE SEQUENCE</scope>
    <source>
        <strain evidence="1">H3</strain>
        <tissue evidence="1">Leaf</tissue>
    </source>
</reference>
<keyword evidence="2" id="KW-1185">Reference proteome</keyword>
<sequence length="62" mass="6849">MVSSEIIYGSSMTKVNILRPILVVITMIWTTEHGSDRDNLHMGFYEARLSSSRGNSGMACAL</sequence>
<name>A0A9D4U6C7_ADICA</name>
<gene>
    <name evidence="1" type="ORF">GOP47_0023601</name>
</gene>
<evidence type="ECO:0000313" key="1">
    <source>
        <dbReference type="EMBL" id="KAI5061096.1"/>
    </source>
</evidence>
<evidence type="ECO:0000313" key="2">
    <source>
        <dbReference type="Proteomes" id="UP000886520"/>
    </source>
</evidence>
<comment type="caution">
    <text evidence="1">The sequence shown here is derived from an EMBL/GenBank/DDBJ whole genome shotgun (WGS) entry which is preliminary data.</text>
</comment>
<dbReference type="AlphaFoldDB" id="A0A9D4U6C7"/>
<dbReference type="EMBL" id="JABFUD020000023">
    <property type="protein sequence ID" value="KAI5061096.1"/>
    <property type="molecule type" value="Genomic_DNA"/>
</dbReference>
<proteinExistence type="predicted"/>